<dbReference type="SUPFAM" id="SSF160631">
    <property type="entry name" value="SMI1/KNR4-like"/>
    <property type="match status" value="1"/>
</dbReference>
<evidence type="ECO:0000313" key="2">
    <source>
        <dbReference type="EMBL" id="RAJ87610.1"/>
    </source>
</evidence>
<dbReference type="InterPro" id="IPR018958">
    <property type="entry name" value="Knr4/Smi1-like_dom"/>
</dbReference>
<keyword evidence="3" id="KW-1185">Reference proteome</keyword>
<dbReference type="RefSeq" id="WP_111590290.1">
    <property type="nucleotide sequence ID" value="NZ_QLMA01000001.1"/>
</dbReference>
<dbReference type="AlphaFoldDB" id="A0A327WE21"/>
<organism evidence="2 3">
    <name type="scientific">Chitinophaga dinghuensis</name>
    <dbReference type="NCBI Taxonomy" id="1539050"/>
    <lineage>
        <taxon>Bacteria</taxon>
        <taxon>Pseudomonadati</taxon>
        <taxon>Bacteroidota</taxon>
        <taxon>Chitinophagia</taxon>
        <taxon>Chitinophagales</taxon>
        <taxon>Chitinophagaceae</taxon>
        <taxon>Chitinophaga</taxon>
    </lineage>
</organism>
<reference evidence="2 3" key="1">
    <citation type="submission" date="2018-06" db="EMBL/GenBank/DDBJ databases">
        <title>Genomic Encyclopedia of Archaeal and Bacterial Type Strains, Phase II (KMG-II): from individual species to whole genera.</title>
        <authorList>
            <person name="Goeker M."/>
        </authorList>
    </citation>
    <scope>NUCLEOTIDE SEQUENCE [LARGE SCALE GENOMIC DNA]</scope>
    <source>
        <strain evidence="2 3">DSM 29821</strain>
    </source>
</reference>
<gene>
    <name evidence="2" type="ORF">CLV59_101371</name>
</gene>
<dbReference type="OrthoDB" id="1189226at2"/>
<proteinExistence type="predicted"/>
<protein>
    <submittedName>
        <fullName evidence="2">SMI1/KNR4 family protein SUKH-1</fullName>
    </submittedName>
</protein>
<dbReference type="EMBL" id="QLMA01000001">
    <property type="protein sequence ID" value="RAJ87610.1"/>
    <property type="molecule type" value="Genomic_DNA"/>
</dbReference>
<feature type="domain" description="Knr4/Smi1-like" evidence="1">
    <location>
        <begin position="24"/>
        <end position="146"/>
    </location>
</feature>
<accession>A0A327WE21</accession>
<comment type="caution">
    <text evidence="2">The sequence shown here is derived from an EMBL/GenBank/DDBJ whole genome shotgun (WGS) entry which is preliminary data.</text>
</comment>
<dbReference type="Pfam" id="PF09346">
    <property type="entry name" value="SMI1_KNR4"/>
    <property type="match status" value="1"/>
</dbReference>
<dbReference type="Proteomes" id="UP000249819">
    <property type="component" value="Unassembled WGS sequence"/>
</dbReference>
<evidence type="ECO:0000259" key="1">
    <source>
        <dbReference type="SMART" id="SM00860"/>
    </source>
</evidence>
<sequence length="156" mass="17908">MTDLTGTSFHKLAKYADCLGTFSGISAAEILELEKKIGYTLPKVYKEFLSIFGKSSGYVFPAHYATYPEVLENRTDAIHALYFTDSIPDAERPIIKPSYYFFAQWQGYNFWFFDCEEKQDDPIVYLFTDRPRIAPTNMTFTQVMYSEGLYDAGMGV</sequence>
<name>A0A327WE21_9BACT</name>
<dbReference type="Gene3D" id="3.40.1580.10">
    <property type="entry name" value="SMI1/KNR4-like"/>
    <property type="match status" value="1"/>
</dbReference>
<dbReference type="SMART" id="SM00860">
    <property type="entry name" value="SMI1_KNR4"/>
    <property type="match status" value="1"/>
</dbReference>
<dbReference type="InterPro" id="IPR037883">
    <property type="entry name" value="Knr4/Smi1-like_sf"/>
</dbReference>
<evidence type="ECO:0000313" key="3">
    <source>
        <dbReference type="Proteomes" id="UP000249819"/>
    </source>
</evidence>